<dbReference type="OMA" id="ERQINIW"/>
<dbReference type="InterPro" id="IPR000651">
    <property type="entry name" value="Ras-like_Gua-exchang_fac_N"/>
</dbReference>
<dbReference type="Gene3D" id="1.10.840.10">
    <property type="entry name" value="Ras guanine-nucleotide exchange factors catalytic domain"/>
    <property type="match status" value="1"/>
</dbReference>
<feature type="domain" description="Ras-GEF" evidence="5">
    <location>
        <begin position="899"/>
        <end position="1131"/>
    </location>
</feature>
<dbReference type="InParanoid" id="F0ZQW5"/>
<evidence type="ECO:0000259" key="6">
    <source>
        <dbReference type="PROSITE" id="PS50212"/>
    </source>
</evidence>
<evidence type="ECO:0000313" key="7">
    <source>
        <dbReference type="EMBL" id="EGC33639.1"/>
    </source>
</evidence>
<dbReference type="GO" id="GO:0005085">
    <property type="term" value="F:guanyl-nucleotide exchange factor activity"/>
    <property type="evidence" value="ECO:0000318"/>
    <property type="project" value="GO_Central"/>
</dbReference>
<dbReference type="PROSITE" id="PS00720">
    <property type="entry name" value="RASGEF"/>
    <property type="match status" value="1"/>
</dbReference>
<dbReference type="PANTHER" id="PTHR23113">
    <property type="entry name" value="GUANINE NUCLEOTIDE EXCHANGE FACTOR"/>
    <property type="match status" value="1"/>
</dbReference>
<feature type="region of interest" description="Disordered" evidence="4">
    <location>
        <begin position="584"/>
        <end position="606"/>
    </location>
</feature>
<feature type="compositionally biased region" description="Polar residues" evidence="4">
    <location>
        <begin position="55"/>
        <end position="71"/>
    </location>
</feature>
<dbReference type="GeneID" id="10503254"/>
<dbReference type="InterPro" id="IPR023578">
    <property type="entry name" value="Ras_GEF_dom_sf"/>
</dbReference>
<dbReference type="PANTHER" id="PTHR23113:SF369">
    <property type="entry name" value="RAS GUANINE NUCLEOTIDE EXCHANGE FACTOR K"/>
    <property type="match status" value="1"/>
</dbReference>
<dbReference type="Pfam" id="PF00617">
    <property type="entry name" value="RasGEF"/>
    <property type="match status" value="1"/>
</dbReference>
<dbReference type="Gene3D" id="3.10.20.90">
    <property type="entry name" value="Phosphatidylinositol 3-kinase Catalytic Subunit, Chain A, domain 1"/>
    <property type="match status" value="1"/>
</dbReference>
<evidence type="ECO:0000256" key="4">
    <source>
        <dbReference type="SAM" id="MobiDB-lite"/>
    </source>
</evidence>
<dbReference type="RefSeq" id="XP_003289809.1">
    <property type="nucleotide sequence ID" value="XM_003289761.1"/>
</dbReference>
<evidence type="ECO:0008006" key="9">
    <source>
        <dbReference type="Google" id="ProtNLM"/>
    </source>
</evidence>
<protein>
    <recommendedName>
        <fullName evidence="9">Ras guanine nucleotide exchange factor</fullName>
    </recommendedName>
</protein>
<dbReference type="VEuPathDB" id="AmoebaDB:DICPUDRAFT_48828"/>
<feature type="compositionally biased region" description="Low complexity" evidence="4">
    <location>
        <begin position="844"/>
        <end position="878"/>
    </location>
</feature>
<feature type="compositionally biased region" description="Low complexity" evidence="4">
    <location>
        <begin position="13"/>
        <end position="23"/>
    </location>
</feature>
<dbReference type="Gene3D" id="1.20.870.10">
    <property type="entry name" value="Son of sevenless (SoS) protein Chain: S domain 1"/>
    <property type="match status" value="2"/>
</dbReference>
<evidence type="ECO:0000313" key="8">
    <source>
        <dbReference type="Proteomes" id="UP000001064"/>
    </source>
</evidence>
<evidence type="ECO:0000256" key="2">
    <source>
        <dbReference type="ARBA" id="ARBA00023054"/>
    </source>
</evidence>
<sequence length="1139" mass="129379">MNKIQLPHLQSLFSNSNSNTLPSSLPPNKLPPPVPPFRKIPSNLDMMRINKSNSLTNLNEESATSSNTETVSDYGDDDSQLQLSQQNSSFPISPRLRHESKVIPSEITLKVKYQPSPNVSNTNILPINRELMFSPCSTIDEILSNIITNFQCHHGLKNAKHTSDNEWETDAIDIKDHQSFALFHENDVLSPLHKEKTLLELGLKEQQVLLLKTVPLVFTLVKVTMPQFSDEVLPAVATVKFNQFTSIRSVIRKLFLKFHNNIDITKHAIYRVDPSSQREELLDEDELFSTYNINQQSILIFRTLNGQESDLHSSQKTLQLKFIVSTAHFRNNTLNLSFDPRDTVSKAIKITGLRSGLLDSLNNCGFFLTPEDDDDEGFWMDEDFPLENYNLRNNTFLTFKERCKKYTVIVKPGDRKCTFKFDQFTKVSTLFNILVNNEIIKNPKDYYLSIKNGPTLEKHRFVWSYGDIKGDIEFKEFPNKLLLFNPVNGEKNLVYVDFDVPIKDVCARLSQNFTSPIDGVAIVSSSINSQFSSLSGHGSTRERSFTFKKLGHLVNTIDSRKSLRDQGVQPNDALMLQVVDEEIDDQEESNVNSGDTTPSSTPPIPIEDLVQDGTILSEERQINIWDEPADSPENIIYSTTTGSLNPEIDAATLNKLIIRLTNPDFHDLMFMKTFLMTYSSYTTTSTLLKKLFERFQVPQHIDEKERLSAQLRVANVIKYWVEHHYEDFCHESTKLMVDFVDTHMMIAFPTLGIQIRNCILKRTCGFRTELVRTRSNGALTSPRGTNVFSLSNSVISTPTKDSSNSTFSSTPILSRGSSNLSISYNSSVTGSTIIGSPLSNSSVLNSGSNSPSLGPLSPRPISSSASTSSSSLLKSPQPKRIPETKTKGFLNPRTLFDFDDEEIARQLTLYDFQLYSSIKPTEFLNQAWNKPSMAARKSPTILKIIARFNDISAWIVQLILQPDRVKTRAKRLKRIINIADELRKINNFNTCIAFISGINNSAILRLKHTHSLLTKKYVDTLRNLEKEMNCESSYKAYRDKLKNSDPPVVPYIGLYLTDLTFIEEGNPNIIRNNLINFAKYYLIHKVISEIQQYQWTEYQLNVAPIIQTFIRDIPQVNLDELYQLSLLKEPRGSLKSDIP</sequence>
<dbReference type="SUPFAM" id="SSF48366">
    <property type="entry name" value="Ras GEF"/>
    <property type="match status" value="1"/>
</dbReference>
<dbReference type="PROSITE" id="PS50009">
    <property type="entry name" value="RASGEF_CAT"/>
    <property type="match status" value="1"/>
</dbReference>
<reference evidence="8" key="1">
    <citation type="journal article" date="2011" name="Genome Biol.">
        <title>Comparative genomics of the social amoebae Dictyostelium discoideum and Dictyostelium purpureum.</title>
        <authorList>
            <consortium name="US DOE Joint Genome Institute (JGI-PGF)"/>
            <person name="Sucgang R."/>
            <person name="Kuo A."/>
            <person name="Tian X."/>
            <person name="Salerno W."/>
            <person name="Parikh A."/>
            <person name="Feasley C.L."/>
            <person name="Dalin E."/>
            <person name="Tu H."/>
            <person name="Huang E."/>
            <person name="Barry K."/>
            <person name="Lindquist E."/>
            <person name="Shapiro H."/>
            <person name="Bruce D."/>
            <person name="Schmutz J."/>
            <person name="Salamov A."/>
            <person name="Fey P."/>
            <person name="Gaudet P."/>
            <person name="Anjard C."/>
            <person name="Babu M.M."/>
            <person name="Basu S."/>
            <person name="Bushmanova Y."/>
            <person name="van der Wel H."/>
            <person name="Katoh-Kurasawa M."/>
            <person name="Dinh C."/>
            <person name="Coutinho P.M."/>
            <person name="Saito T."/>
            <person name="Elias M."/>
            <person name="Schaap P."/>
            <person name="Kay R.R."/>
            <person name="Henrissat B."/>
            <person name="Eichinger L."/>
            <person name="Rivero F."/>
            <person name="Putnam N.H."/>
            <person name="West C.M."/>
            <person name="Loomis W.F."/>
            <person name="Chisholm R.L."/>
            <person name="Shaulsky G."/>
            <person name="Strassmann J.E."/>
            <person name="Queller D.C."/>
            <person name="Kuspa A."/>
            <person name="Grigoriev I.V."/>
        </authorList>
    </citation>
    <scope>NUCLEOTIDE SEQUENCE [LARGE SCALE GENOMIC DNA]</scope>
    <source>
        <strain evidence="8">QSDP1</strain>
    </source>
</reference>
<dbReference type="InterPro" id="IPR008937">
    <property type="entry name" value="Ras-like_GEF"/>
</dbReference>
<feature type="region of interest" description="Disordered" evidence="4">
    <location>
        <begin position="13"/>
        <end position="41"/>
    </location>
</feature>
<evidence type="ECO:0000256" key="1">
    <source>
        <dbReference type="ARBA" id="ARBA00022658"/>
    </source>
</evidence>
<evidence type="ECO:0000256" key="3">
    <source>
        <dbReference type="PROSITE-ProRule" id="PRU00168"/>
    </source>
</evidence>
<dbReference type="GO" id="GO:0007265">
    <property type="term" value="P:Ras protein signal transduction"/>
    <property type="evidence" value="ECO:0000318"/>
    <property type="project" value="GO_Central"/>
</dbReference>
<dbReference type="InterPro" id="IPR001895">
    <property type="entry name" value="RASGEF_cat_dom"/>
</dbReference>
<dbReference type="eggNOG" id="KOG3417">
    <property type="taxonomic scope" value="Eukaryota"/>
</dbReference>
<dbReference type="InterPro" id="IPR036964">
    <property type="entry name" value="RASGEF_cat_dom_sf"/>
</dbReference>
<feature type="region of interest" description="Disordered" evidence="4">
    <location>
        <begin position="844"/>
        <end position="886"/>
    </location>
</feature>
<dbReference type="FunCoup" id="F0ZQW5">
    <property type="interactions" value="147"/>
</dbReference>
<dbReference type="SMART" id="SM00147">
    <property type="entry name" value="RasGEF"/>
    <property type="match status" value="1"/>
</dbReference>
<dbReference type="AlphaFoldDB" id="F0ZQW5"/>
<keyword evidence="8" id="KW-1185">Reference proteome</keyword>
<organism evidence="7 8">
    <name type="scientific">Dictyostelium purpureum</name>
    <name type="common">Slime mold</name>
    <dbReference type="NCBI Taxonomy" id="5786"/>
    <lineage>
        <taxon>Eukaryota</taxon>
        <taxon>Amoebozoa</taxon>
        <taxon>Evosea</taxon>
        <taxon>Eumycetozoa</taxon>
        <taxon>Dictyostelia</taxon>
        <taxon>Dictyosteliales</taxon>
        <taxon>Dictyosteliaceae</taxon>
        <taxon>Dictyostelium</taxon>
    </lineage>
</organism>
<keyword evidence="2" id="KW-0175">Coiled coil</keyword>
<name>F0ZQW5_DICPU</name>
<feature type="domain" description="N-terminal Ras-GEF" evidence="6">
    <location>
        <begin position="644"/>
        <end position="763"/>
    </location>
</feature>
<dbReference type="STRING" id="5786.F0ZQW5"/>
<dbReference type="PROSITE" id="PS50212">
    <property type="entry name" value="RASGEF_NTER"/>
    <property type="match status" value="1"/>
</dbReference>
<feature type="compositionally biased region" description="Pro residues" evidence="4">
    <location>
        <begin position="24"/>
        <end position="38"/>
    </location>
</feature>
<evidence type="ECO:0000259" key="5">
    <source>
        <dbReference type="PROSITE" id="PS50009"/>
    </source>
</evidence>
<dbReference type="InterPro" id="IPR019804">
    <property type="entry name" value="Ras_G-nucl-exch_fac_CS"/>
</dbReference>
<gene>
    <name evidence="7" type="ORF">DICPUDRAFT_48828</name>
</gene>
<dbReference type="Pfam" id="PF00618">
    <property type="entry name" value="RasGEF_N"/>
    <property type="match status" value="1"/>
</dbReference>
<dbReference type="EMBL" id="GL871132">
    <property type="protein sequence ID" value="EGC33639.1"/>
    <property type="molecule type" value="Genomic_DNA"/>
</dbReference>
<dbReference type="CDD" id="cd00155">
    <property type="entry name" value="RasGEF"/>
    <property type="match status" value="1"/>
</dbReference>
<dbReference type="OrthoDB" id="10254377at2759"/>
<dbReference type="GO" id="GO:0005886">
    <property type="term" value="C:plasma membrane"/>
    <property type="evidence" value="ECO:0000318"/>
    <property type="project" value="GO_Central"/>
</dbReference>
<dbReference type="CDD" id="cd06224">
    <property type="entry name" value="REM"/>
    <property type="match status" value="1"/>
</dbReference>
<dbReference type="KEGG" id="dpp:DICPUDRAFT_48828"/>
<proteinExistence type="predicted"/>
<feature type="region of interest" description="Disordered" evidence="4">
    <location>
        <begin position="55"/>
        <end position="81"/>
    </location>
</feature>
<dbReference type="Proteomes" id="UP000001064">
    <property type="component" value="Unassembled WGS sequence"/>
</dbReference>
<dbReference type="SMART" id="SM00229">
    <property type="entry name" value="RasGEFN"/>
    <property type="match status" value="1"/>
</dbReference>
<accession>F0ZQW5</accession>
<keyword evidence="1 3" id="KW-0344">Guanine-nucleotide releasing factor</keyword>